<evidence type="ECO:0000313" key="2">
    <source>
        <dbReference type="Proteomes" id="UP000076798"/>
    </source>
</evidence>
<dbReference type="Proteomes" id="UP000076798">
    <property type="component" value="Unassembled WGS sequence"/>
</dbReference>
<dbReference type="EMBL" id="KV428390">
    <property type="protein sequence ID" value="KZT32088.1"/>
    <property type="molecule type" value="Genomic_DNA"/>
</dbReference>
<name>A0A165XDJ7_9AGAM</name>
<dbReference type="InterPro" id="IPR011009">
    <property type="entry name" value="Kinase-like_dom_sf"/>
</dbReference>
<gene>
    <name evidence="1" type="ORF">SISSUDRAFT_994415</name>
</gene>
<dbReference type="OrthoDB" id="5987198at2759"/>
<dbReference type="AlphaFoldDB" id="A0A165XDJ7"/>
<keyword evidence="2" id="KW-1185">Reference proteome</keyword>
<organism evidence="1 2">
    <name type="scientific">Sistotremastrum suecicum HHB10207 ss-3</name>
    <dbReference type="NCBI Taxonomy" id="1314776"/>
    <lineage>
        <taxon>Eukaryota</taxon>
        <taxon>Fungi</taxon>
        <taxon>Dikarya</taxon>
        <taxon>Basidiomycota</taxon>
        <taxon>Agaricomycotina</taxon>
        <taxon>Agaricomycetes</taxon>
        <taxon>Sistotremastrales</taxon>
        <taxon>Sistotremastraceae</taxon>
        <taxon>Sistotremastrum</taxon>
    </lineage>
</organism>
<proteinExistence type="predicted"/>
<reference evidence="1 2" key="1">
    <citation type="journal article" date="2016" name="Mol. Biol. Evol.">
        <title>Comparative Genomics of Early-Diverging Mushroom-Forming Fungi Provides Insights into the Origins of Lignocellulose Decay Capabilities.</title>
        <authorList>
            <person name="Nagy L.G."/>
            <person name="Riley R."/>
            <person name="Tritt A."/>
            <person name="Adam C."/>
            <person name="Daum C."/>
            <person name="Floudas D."/>
            <person name="Sun H."/>
            <person name="Yadav J.S."/>
            <person name="Pangilinan J."/>
            <person name="Larsson K.H."/>
            <person name="Matsuura K."/>
            <person name="Barry K."/>
            <person name="Labutti K."/>
            <person name="Kuo R."/>
            <person name="Ohm R.A."/>
            <person name="Bhattacharya S.S."/>
            <person name="Shirouzu T."/>
            <person name="Yoshinaga Y."/>
            <person name="Martin F.M."/>
            <person name="Grigoriev I.V."/>
            <person name="Hibbett D.S."/>
        </authorList>
    </citation>
    <scope>NUCLEOTIDE SEQUENCE [LARGE SCALE GENOMIC DNA]</scope>
    <source>
        <strain evidence="1 2">HHB10207 ss-3</strain>
    </source>
</reference>
<sequence>MCLGFFRGAEEERYERLLETLSPVEQRWAQYQPWLERIGYRLRRRYRPGWKPSWNGSWRSIDTCEDAIPPHAHGLSVIDAVRLSDNKKVMLKLVPTSSNELPIWMHLNSVELRADSRNHCVPLFDIHPLPDTDEKVLAVMPLLVMVNQVPFETLGEILRALHSFAEGLAFLHEHLIAHLDIARVNCLMDPGDHLYPKGFHPIRPEQYQPAGTGSLKLKSPTPHRSRTIAPVQYFFIDFGESVRFMDRGLAPRIRGSVGHVQMPDFSNAEGYDPFFVDIRALGYMIEFSFVKVSRVSSVFLRFIDSYQSYRGLEFLLPLTTSMQNDTPSQRPNACDVLDTISGFLRRFSEAELRSFVPSTIIWLKTISTTDYKMHGRQARLLGRPPIYPEIPGFEIGETTKPLCPPGSIWERLVLWAYY</sequence>
<evidence type="ECO:0008006" key="3">
    <source>
        <dbReference type="Google" id="ProtNLM"/>
    </source>
</evidence>
<dbReference type="STRING" id="1314776.A0A165XDJ7"/>
<accession>A0A165XDJ7</accession>
<evidence type="ECO:0000313" key="1">
    <source>
        <dbReference type="EMBL" id="KZT32088.1"/>
    </source>
</evidence>
<dbReference type="Gene3D" id="1.10.510.10">
    <property type="entry name" value="Transferase(Phosphotransferase) domain 1"/>
    <property type="match status" value="1"/>
</dbReference>
<protein>
    <recommendedName>
        <fullName evidence="3">Protein kinase domain-containing protein</fullName>
    </recommendedName>
</protein>
<dbReference type="SUPFAM" id="SSF56112">
    <property type="entry name" value="Protein kinase-like (PK-like)"/>
    <property type="match status" value="1"/>
</dbReference>